<dbReference type="Proteomes" id="UP001283361">
    <property type="component" value="Unassembled WGS sequence"/>
</dbReference>
<gene>
    <name evidence="1" type="ORF">RRG08_042268</name>
</gene>
<evidence type="ECO:0000313" key="1">
    <source>
        <dbReference type="EMBL" id="KAK3787979.1"/>
    </source>
</evidence>
<proteinExistence type="predicted"/>
<dbReference type="EMBL" id="JAWDGP010001807">
    <property type="protein sequence ID" value="KAK3787979.1"/>
    <property type="molecule type" value="Genomic_DNA"/>
</dbReference>
<accession>A0AAE1DYT4</accession>
<evidence type="ECO:0000313" key="2">
    <source>
        <dbReference type="Proteomes" id="UP001283361"/>
    </source>
</evidence>
<comment type="caution">
    <text evidence="1">The sequence shown here is derived from an EMBL/GenBank/DDBJ whole genome shotgun (WGS) entry which is preliminary data.</text>
</comment>
<reference evidence="1" key="1">
    <citation type="journal article" date="2023" name="G3 (Bethesda)">
        <title>A reference genome for the long-term kleptoplast-retaining sea slug Elysia crispata morphotype clarki.</title>
        <authorList>
            <person name="Eastman K.E."/>
            <person name="Pendleton A.L."/>
            <person name="Shaikh M.A."/>
            <person name="Suttiyut T."/>
            <person name="Ogas R."/>
            <person name="Tomko P."/>
            <person name="Gavelis G."/>
            <person name="Widhalm J.R."/>
            <person name="Wisecaver J.H."/>
        </authorList>
    </citation>
    <scope>NUCLEOTIDE SEQUENCE</scope>
    <source>
        <strain evidence="1">ECLA1</strain>
    </source>
</reference>
<keyword evidence="2" id="KW-1185">Reference proteome</keyword>
<protein>
    <submittedName>
        <fullName evidence="1">Uncharacterized protein</fullName>
    </submittedName>
</protein>
<name>A0AAE1DYT4_9GAST</name>
<dbReference type="AlphaFoldDB" id="A0AAE1DYT4"/>
<organism evidence="1 2">
    <name type="scientific">Elysia crispata</name>
    <name type="common">lettuce slug</name>
    <dbReference type="NCBI Taxonomy" id="231223"/>
    <lineage>
        <taxon>Eukaryota</taxon>
        <taxon>Metazoa</taxon>
        <taxon>Spiralia</taxon>
        <taxon>Lophotrochozoa</taxon>
        <taxon>Mollusca</taxon>
        <taxon>Gastropoda</taxon>
        <taxon>Heterobranchia</taxon>
        <taxon>Euthyneura</taxon>
        <taxon>Panpulmonata</taxon>
        <taxon>Sacoglossa</taxon>
        <taxon>Placobranchoidea</taxon>
        <taxon>Plakobranchidae</taxon>
        <taxon>Elysia</taxon>
    </lineage>
</organism>
<sequence>MEMHVSALEQWSLPTDEGAFFNLALSISHCNSKPADLSAHQKSRDLQAWVPESGLFKKAMTAVQCPDLSDNYVVVAQLLDTRSSSQRTKLRDRPFAETFTEVPRSLNKQELP</sequence>